<gene>
    <name evidence="1" type="ORF">RAN89_01880</name>
</gene>
<reference evidence="1 2" key="1">
    <citation type="submission" date="2023-08" db="EMBL/GenBank/DDBJ databases">
        <title>Rhodoferax potami sp. nov. and Rhodoferax mekongensis sp. nov., isolated from the Mekong River in Thailand.</title>
        <authorList>
            <person name="Kitikhun S."/>
            <person name="Charoenyingcharoen P."/>
            <person name="Siriarchawattana P."/>
            <person name="Likhitrattanapisal S."/>
            <person name="Nilsakha T."/>
            <person name="Chanpet A."/>
            <person name="Rattanawaree P."/>
            <person name="Ingsriswang S."/>
        </authorList>
    </citation>
    <scope>NUCLEOTIDE SEQUENCE [LARGE SCALE GENOMIC DNA]</scope>
    <source>
        <strain evidence="1 2">TBRC 17307</strain>
    </source>
</reference>
<keyword evidence="2" id="KW-1185">Reference proteome</keyword>
<evidence type="ECO:0008006" key="3">
    <source>
        <dbReference type="Google" id="ProtNLM"/>
    </source>
</evidence>
<evidence type="ECO:0000313" key="1">
    <source>
        <dbReference type="EMBL" id="WNO05193.1"/>
    </source>
</evidence>
<organism evidence="1 2">
    <name type="scientific">Rhodoferax mekongensis</name>
    <dbReference type="NCBI Taxonomy" id="3068341"/>
    <lineage>
        <taxon>Bacteria</taxon>
        <taxon>Pseudomonadati</taxon>
        <taxon>Pseudomonadota</taxon>
        <taxon>Betaproteobacteria</taxon>
        <taxon>Burkholderiales</taxon>
        <taxon>Comamonadaceae</taxon>
        <taxon>Rhodoferax</taxon>
    </lineage>
</organism>
<evidence type="ECO:0000313" key="2">
    <source>
        <dbReference type="Proteomes" id="UP001302257"/>
    </source>
</evidence>
<dbReference type="Gene3D" id="1.10.3210.10">
    <property type="entry name" value="Hypothetical protein af1432"/>
    <property type="match status" value="1"/>
</dbReference>
<dbReference type="Proteomes" id="UP001302257">
    <property type="component" value="Chromosome"/>
</dbReference>
<protein>
    <recommendedName>
        <fullName evidence="3">HD-GYP domain-containing protein</fullName>
    </recommendedName>
</protein>
<dbReference type="RefSeq" id="WP_313867979.1">
    <property type="nucleotide sequence ID" value="NZ_CP132507.1"/>
</dbReference>
<dbReference type="EMBL" id="CP132507">
    <property type="protein sequence ID" value="WNO05193.1"/>
    <property type="molecule type" value="Genomic_DNA"/>
</dbReference>
<name>A0ABZ0B177_9BURK</name>
<proteinExistence type="predicted"/>
<dbReference type="SUPFAM" id="SSF109604">
    <property type="entry name" value="HD-domain/PDEase-like"/>
    <property type="match status" value="1"/>
</dbReference>
<sequence length="403" mass="43958">MKYVPIPIAMLEVGRPLPIDIWSDTGQLLLKKGQPIVSEQHRHKLHAFNASSTPGDAMAWQRAYERMVHEMLRDGVDVQTIAKAPMPSRIREVDYVVGTPLSGGWPDLQDVLRGILYQGGLAINPLSRLDGIARTVLKLLAADADDALFRLFQMLGDNSLGYCSTHALLTAAISLLTAEKLGLDASLRRSLLDAALTQNIGMARDQDSLSRQNSAPTEWQRKLIAEHASLSADTLRNLGLEDEDTLDLVRWHHHPQSTEALPRNRMARRVLATADAFVAKMAARKTRSPLPPIAAAKSIFAGTEGDAANVGAAMATTTGFYPPGTFVLLANGDTAVVAQRGTRANAPWVVPVMDKNSMPVVQYICRDTNDPTWALVTPLNFQSVKIAVSADRVQRARSRLPKA</sequence>
<accession>A0ABZ0B177</accession>